<accession>A0A0K1RVU0</accession>
<dbReference type="Proteomes" id="UP000068167">
    <property type="component" value="Chromosome"/>
</dbReference>
<protein>
    <submittedName>
        <fullName evidence="1">Uncharacterized protein</fullName>
    </submittedName>
</protein>
<organism evidence="1 2">
    <name type="scientific">Microcystis panniformis FACHB-1757</name>
    <dbReference type="NCBI Taxonomy" id="1638788"/>
    <lineage>
        <taxon>Bacteria</taxon>
        <taxon>Bacillati</taxon>
        <taxon>Cyanobacteriota</taxon>
        <taxon>Cyanophyceae</taxon>
        <taxon>Oscillatoriophycideae</taxon>
        <taxon>Chroococcales</taxon>
        <taxon>Microcystaceae</taxon>
        <taxon>Microcystis</taxon>
    </lineage>
</organism>
<evidence type="ECO:0000313" key="1">
    <source>
        <dbReference type="EMBL" id="AKV65883.1"/>
    </source>
</evidence>
<dbReference type="EMBL" id="CP011339">
    <property type="protein sequence ID" value="AKV65883.1"/>
    <property type="molecule type" value="Genomic_DNA"/>
</dbReference>
<proteinExistence type="predicted"/>
<name>A0A0K1RVU0_9CHRO</name>
<sequence length="49" mass="5577">MNNFDGRTHKKKEKLNVFYLLTDNCSLKSADSSQSLTIFNILGSRKAQN</sequence>
<evidence type="ECO:0000313" key="2">
    <source>
        <dbReference type="Proteomes" id="UP000068167"/>
    </source>
</evidence>
<dbReference type="KEGG" id="mpk:VL20_671"/>
<dbReference type="AlphaFoldDB" id="A0A0K1RVU0"/>
<keyword evidence="2" id="KW-1185">Reference proteome</keyword>
<reference evidence="1 2" key="1">
    <citation type="journal article" date="2016" name="Stand. Genomic Sci.">
        <title>Complete genome sequence and genomic characterization of Microcystis panniformis FACHB 1757 by third-generation sequencing.</title>
        <authorList>
            <person name="Zhang J.Y."/>
            <person name="Guan R."/>
            <person name="Zhang H.J."/>
            <person name="Li H."/>
            <person name="Xiao P."/>
            <person name="Yu G.L."/>
            <person name="Du L."/>
            <person name="Cao D.M."/>
            <person name="Zhu B.C."/>
            <person name="Li R.H."/>
            <person name="Lu Z.H."/>
        </authorList>
    </citation>
    <scope>NUCLEOTIDE SEQUENCE [LARGE SCALE GENOMIC DNA]</scope>
    <source>
        <strain evidence="1 2">FACHB-1757</strain>
    </source>
</reference>
<gene>
    <name evidence="1" type="ORF">VL20_671</name>
</gene>